<evidence type="ECO:0000256" key="2">
    <source>
        <dbReference type="SAM" id="Phobius"/>
    </source>
</evidence>
<feature type="transmembrane region" description="Helical" evidence="2">
    <location>
        <begin position="264"/>
        <end position="284"/>
    </location>
</feature>
<feature type="transmembrane region" description="Helical" evidence="2">
    <location>
        <begin position="290"/>
        <end position="314"/>
    </location>
</feature>
<feature type="region of interest" description="Disordered" evidence="1">
    <location>
        <begin position="136"/>
        <end position="192"/>
    </location>
</feature>
<evidence type="ECO:0000256" key="1">
    <source>
        <dbReference type="SAM" id="MobiDB-lite"/>
    </source>
</evidence>
<evidence type="ECO:0008006" key="4">
    <source>
        <dbReference type="Google" id="ProtNLM"/>
    </source>
</evidence>
<dbReference type="Proteomes" id="UP000292957">
    <property type="component" value="Unassembled WGS sequence"/>
</dbReference>
<proteinExistence type="predicted"/>
<accession>A0A4Q9MTD8</accession>
<reference evidence="3" key="1">
    <citation type="submission" date="2019-01" db="EMBL/GenBank/DDBJ databases">
        <title>Draft genome sequences of three monokaryotic isolates of the white-rot basidiomycete fungus Dichomitus squalens.</title>
        <authorList>
            <consortium name="DOE Joint Genome Institute"/>
            <person name="Lopez S.C."/>
            <person name="Andreopoulos B."/>
            <person name="Pangilinan J."/>
            <person name="Lipzen A."/>
            <person name="Riley R."/>
            <person name="Ahrendt S."/>
            <person name="Ng V."/>
            <person name="Barry K."/>
            <person name="Daum C."/>
            <person name="Grigoriev I.V."/>
            <person name="Hilden K.S."/>
            <person name="Makela M.R."/>
            <person name="de Vries R.P."/>
        </authorList>
    </citation>
    <scope>NUCLEOTIDE SEQUENCE [LARGE SCALE GENOMIC DNA]</scope>
    <source>
        <strain evidence="3">OM18370.1</strain>
    </source>
</reference>
<feature type="transmembrane region" description="Helical" evidence="2">
    <location>
        <begin position="103"/>
        <end position="125"/>
    </location>
</feature>
<feature type="compositionally biased region" description="Low complexity" evidence="1">
    <location>
        <begin position="142"/>
        <end position="153"/>
    </location>
</feature>
<organism evidence="3">
    <name type="scientific">Dichomitus squalens</name>
    <dbReference type="NCBI Taxonomy" id="114155"/>
    <lineage>
        <taxon>Eukaryota</taxon>
        <taxon>Fungi</taxon>
        <taxon>Dikarya</taxon>
        <taxon>Basidiomycota</taxon>
        <taxon>Agaricomycotina</taxon>
        <taxon>Agaricomycetes</taxon>
        <taxon>Polyporales</taxon>
        <taxon>Polyporaceae</taxon>
        <taxon>Dichomitus</taxon>
    </lineage>
</organism>
<sequence>MLFTLCASHTNVGAPYALTVYPTMFKTRVNAAAAPASSSSPEGAMKQALLAVVQLWEDRLQKQGVVTTFFISIDSLLFSLTSGTRSTDLHAWSHRDLVINASLGGAIIFHVCASIVAYVASFILIKYQLNDAEKKEHQSFNSPTRSRSASTSRYVPQFTEKPQTDRERTRRKHSSHTHRPSASGGSTLRPSSPVEMIADFPMEVFTDLRGLVSIDRAYPLWFLCCCFGARTKPGDHERTRGDPEAMVDRVTDRLKGMVDVLSRAHTVCTGMATVGFLLAVLGILTYSWTAVPLVLGIFASACLGVCAVAMVIALW</sequence>
<evidence type="ECO:0000313" key="3">
    <source>
        <dbReference type="EMBL" id="TBU31089.1"/>
    </source>
</evidence>
<feature type="transmembrane region" description="Helical" evidence="2">
    <location>
        <begin position="64"/>
        <end position="83"/>
    </location>
</feature>
<feature type="compositionally biased region" description="Basic residues" evidence="1">
    <location>
        <begin position="169"/>
        <end position="179"/>
    </location>
</feature>
<dbReference type="OrthoDB" id="2653987at2759"/>
<dbReference type="EMBL" id="ML143401">
    <property type="protein sequence ID" value="TBU31089.1"/>
    <property type="molecule type" value="Genomic_DNA"/>
</dbReference>
<dbReference type="AlphaFoldDB" id="A0A4Q9MTD8"/>
<name>A0A4Q9MTD8_9APHY</name>
<protein>
    <recommendedName>
        <fullName evidence="4">Transmembrane protein</fullName>
    </recommendedName>
</protein>
<keyword evidence="2" id="KW-0812">Transmembrane</keyword>
<keyword evidence="2" id="KW-1133">Transmembrane helix</keyword>
<keyword evidence="2" id="KW-0472">Membrane</keyword>
<gene>
    <name evidence="3" type="ORF">BD311DRAFT_753211</name>
</gene>